<feature type="transmembrane region" description="Helical" evidence="6">
    <location>
        <begin position="226"/>
        <end position="246"/>
    </location>
</feature>
<feature type="transmembrane region" description="Helical" evidence="6">
    <location>
        <begin position="464"/>
        <end position="484"/>
    </location>
</feature>
<dbReference type="InterPro" id="IPR039653">
    <property type="entry name" value="Prenyltransferase"/>
</dbReference>
<protein>
    <recommendedName>
        <fullName evidence="9">Decaprenyl-phosphate phosphoribosyltransferase</fullName>
    </recommendedName>
</protein>
<evidence type="ECO:0000256" key="6">
    <source>
        <dbReference type="SAM" id="Phobius"/>
    </source>
</evidence>
<dbReference type="InterPro" id="IPR023214">
    <property type="entry name" value="HAD_sf"/>
</dbReference>
<dbReference type="RefSeq" id="WP_064584175.1">
    <property type="nucleotide sequence ID" value="NZ_CP015878.1"/>
</dbReference>
<dbReference type="InterPro" id="IPR036412">
    <property type="entry name" value="HAD-like_sf"/>
</dbReference>
<dbReference type="Gene3D" id="3.40.50.1000">
    <property type="entry name" value="HAD superfamily/HAD-like"/>
    <property type="match status" value="1"/>
</dbReference>
<feature type="transmembrane region" description="Helical" evidence="6">
    <location>
        <begin position="298"/>
        <end position="315"/>
    </location>
</feature>
<feature type="transmembrane region" description="Helical" evidence="6">
    <location>
        <begin position="320"/>
        <end position="341"/>
    </location>
</feature>
<organism evidence="7 8">
    <name type="scientific">Pseudomonas citronellolis</name>
    <dbReference type="NCBI Taxonomy" id="53408"/>
    <lineage>
        <taxon>Bacteria</taxon>
        <taxon>Pseudomonadati</taxon>
        <taxon>Pseudomonadota</taxon>
        <taxon>Gammaproteobacteria</taxon>
        <taxon>Pseudomonadales</taxon>
        <taxon>Pseudomonadaceae</taxon>
        <taxon>Pseudomonas</taxon>
    </lineage>
</organism>
<evidence type="ECO:0000313" key="8">
    <source>
        <dbReference type="Proteomes" id="UP000077748"/>
    </source>
</evidence>
<dbReference type="InterPro" id="IPR000537">
    <property type="entry name" value="UbiA_prenyltransferase"/>
</dbReference>
<keyword evidence="3 6" id="KW-0812">Transmembrane</keyword>
<evidence type="ECO:0000313" key="7">
    <source>
        <dbReference type="EMBL" id="ANI17022.1"/>
    </source>
</evidence>
<name>A0A1A9KHL1_9PSED</name>
<dbReference type="PANTHER" id="PTHR11048:SF5">
    <property type="entry name" value="DECAPRENYL-PHOSPHATE PHOSPHORIBOSYLTRANSFERASE"/>
    <property type="match status" value="1"/>
</dbReference>
<dbReference type="CDD" id="cd13963">
    <property type="entry name" value="PT_UbiA_2"/>
    <property type="match status" value="1"/>
</dbReference>
<comment type="subcellular location">
    <subcellularLocation>
        <location evidence="1">Membrane</location>
        <topology evidence="1">Multi-pass membrane protein</topology>
    </subcellularLocation>
</comment>
<dbReference type="GO" id="GO:0009247">
    <property type="term" value="P:glycolipid biosynthetic process"/>
    <property type="evidence" value="ECO:0007669"/>
    <property type="project" value="TreeGrafter"/>
</dbReference>
<dbReference type="GO" id="GO:0016765">
    <property type="term" value="F:transferase activity, transferring alkyl or aryl (other than methyl) groups"/>
    <property type="evidence" value="ECO:0007669"/>
    <property type="project" value="InterPro"/>
</dbReference>
<keyword evidence="4 6" id="KW-1133">Transmembrane helix</keyword>
<feature type="transmembrane region" description="Helical" evidence="6">
    <location>
        <begin position="392"/>
        <end position="414"/>
    </location>
</feature>
<dbReference type="NCBIfam" id="NF006088">
    <property type="entry name" value="PRK08238.1"/>
    <property type="match status" value="1"/>
</dbReference>
<dbReference type="Gene3D" id="1.10.357.140">
    <property type="entry name" value="UbiA prenyltransferase"/>
    <property type="match status" value="1"/>
</dbReference>
<keyword evidence="2" id="KW-1003">Cell membrane</keyword>
<sequence length="485" mass="53206">MTDLNEGGGAPIPLCVDLDGTLVRTDMLHETVLLLAKSSPFSLIALPGWLRHGKAGLKQRITERVSIDAANLPYRPDVLALIEAARAQRRPIVLATASCAGVANVITSHLGLFDEVLCSDGGTNLSADTKARALVERFGERGFDYIGNDKADLPVFARARRAFLVSSRDGLRQAARDRNHDIGFIDDPGGGLRVWAKALRIHQWLKNFLIFIPLLAAHQLTNLSLLLWAALAFLSFSLCASSVYLLNDLLDLPADRKHRRKKNRPFASGALPVKSGVAAIPLLLGASLVLALQLPPRFLVVLGLYYFLTIAYSFLLKKQVIVDVMLLASLYSIRVIAGSAATDIKPSFWLLAFSIFVFLGLALVKRYSELREATLAAKTLPGRGYRPEDLPVVLALGSSSGMISVLILAMYTQAEIVPAMYPSPEWLWLAPTLMLYWTARLWMKTVRGEVDEDPVLFAARDWQSLVVVALMACTFLLAMSGLSLW</sequence>
<dbReference type="Pfam" id="PF12710">
    <property type="entry name" value="HAD"/>
    <property type="match status" value="1"/>
</dbReference>
<proteinExistence type="predicted"/>
<evidence type="ECO:0000256" key="5">
    <source>
        <dbReference type="ARBA" id="ARBA00023136"/>
    </source>
</evidence>
<dbReference type="AlphaFoldDB" id="A0A1A9KHL1"/>
<dbReference type="Proteomes" id="UP000077748">
    <property type="component" value="Chromosome"/>
</dbReference>
<feature type="transmembrane region" description="Helical" evidence="6">
    <location>
        <begin position="266"/>
        <end position="292"/>
    </location>
</feature>
<evidence type="ECO:0000256" key="1">
    <source>
        <dbReference type="ARBA" id="ARBA00004141"/>
    </source>
</evidence>
<dbReference type="PANTHER" id="PTHR11048">
    <property type="entry name" value="PRENYLTRANSFERASES"/>
    <property type="match status" value="1"/>
</dbReference>
<evidence type="ECO:0000256" key="2">
    <source>
        <dbReference type="ARBA" id="ARBA00022475"/>
    </source>
</evidence>
<dbReference type="GO" id="GO:0005886">
    <property type="term" value="C:plasma membrane"/>
    <property type="evidence" value="ECO:0007669"/>
    <property type="project" value="TreeGrafter"/>
</dbReference>
<reference evidence="7 8" key="1">
    <citation type="submission" date="2016-05" db="EMBL/GenBank/DDBJ databases">
        <title>Genome Sequence of Pseudomonas citronellolis Strain SJTE-3, an Estrogens and Persistent Organic Pollutants degradation strain.</title>
        <authorList>
            <person name="Liang R."/>
        </authorList>
    </citation>
    <scope>NUCLEOTIDE SEQUENCE [LARGE SCALE GENOMIC DNA]</scope>
    <source>
        <strain evidence="7 8">SJTE-3</strain>
    </source>
</reference>
<feature type="transmembrane region" description="Helical" evidence="6">
    <location>
        <begin position="347"/>
        <end position="364"/>
    </location>
</feature>
<keyword evidence="5 6" id="KW-0472">Membrane</keyword>
<evidence type="ECO:0000256" key="3">
    <source>
        <dbReference type="ARBA" id="ARBA00022692"/>
    </source>
</evidence>
<evidence type="ECO:0008006" key="9">
    <source>
        <dbReference type="Google" id="ProtNLM"/>
    </source>
</evidence>
<gene>
    <name evidence="7" type="ORF">A9C11_24915</name>
</gene>
<evidence type="ECO:0000256" key="4">
    <source>
        <dbReference type="ARBA" id="ARBA00022989"/>
    </source>
</evidence>
<accession>A0A1A9KHL1</accession>
<dbReference type="Pfam" id="PF01040">
    <property type="entry name" value="UbiA"/>
    <property type="match status" value="1"/>
</dbReference>
<dbReference type="EMBL" id="CP015878">
    <property type="protein sequence ID" value="ANI17022.1"/>
    <property type="molecule type" value="Genomic_DNA"/>
</dbReference>
<dbReference type="InterPro" id="IPR044878">
    <property type="entry name" value="UbiA_sf"/>
</dbReference>
<dbReference type="SUPFAM" id="SSF56784">
    <property type="entry name" value="HAD-like"/>
    <property type="match status" value="1"/>
</dbReference>